<dbReference type="OrthoDB" id="978856at2"/>
<keyword evidence="6" id="KW-0808">Transferase</keyword>
<protein>
    <submittedName>
        <fullName evidence="6">Serine/threonine protein kinases</fullName>
    </submittedName>
</protein>
<evidence type="ECO:0000256" key="3">
    <source>
        <dbReference type="SAM" id="Phobius"/>
    </source>
</evidence>
<evidence type="ECO:0000259" key="5">
    <source>
        <dbReference type="SMART" id="SM00331"/>
    </source>
</evidence>
<evidence type="ECO:0000313" key="7">
    <source>
        <dbReference type="Proteomes" id="UP000004095"/>
    </source>
</evidence>
<keyword evidence="6" id="KW-0418">Kinase</keyword>
<accession>A1ZKD4</accession>
<keyword evidence="7" id="KW-1185">Reference proteome</keyword>
<feature type="signal peptide" evidence="4">
    <location>
        <begin position="1"/>
        <end position="24"/>
    </location>
</feature>
<evidence type="ECO:0000256" key="1">
    <source>
        <dbReference type="ARBA" id="ARBA00022801"/>
    </source>
</evidence>
<dbReference type="Proteomes" id="UP000004095">
    <property type="component" value="Unassembled WGS sequence"/>
</dbReference>
<keyword evidence="6" id="KW-0723">Serine/threonine-protein kinase</keyword>
<dbReference type="PANTHER" id="PTHR43156:SF9">
    <property type="entry name" value="HAMP DOMAIN-CONTAINING PROTEIN"/>
    <property type="match status" value="1"/>
</dbReference>
<dbReference type="Pfam" id="PF07228">
    <property type="entry name" value="SpoIIE"/>
    <property type="match status" value="1"/>
</dbReference>
<dbReference type="InterPro" id="IPR001932">
    <property type="entry name" value="PPM-type_phosphatase-like_dom"/>
</dbReference>
<dbReference type="SMART" id="SM00331">
    <property type="entry name" value="PP2C_SIG"/>
    <property type="match status" value="1"/>
</dbReference>
<feature type="coiled-coil region" evidence="2">
    <location>
        <begin position="289"/>
        <end position="316"/>
    </location>
</feature>
<keyword evidence="3" id="KW-0472">Membrane</keyword>
<feature type="chain" id="PRO_5002642258" evidence="4">
    <location>
        <begin position="25"/>
        <end position="723"/>
    </location>
</feature>
<name>A1ZKD4_MICM2</name>
<dbReference type="InterPro" id="IPR008969">
    <property type="entry name" value="CarboxyPept-like_regulatory"/>
</dbReference>
<organism evidence="6 7">
    <name type="scientific">Microscilla marina ATCC 23134</name>
    <dbReference type="NCBI Taxonomy" id="313606"/>
    <lineage>
        <taxon>Bacteria</taxon>
        <taxon>Pseudomonadati</taxon>
        <taxon>Bacteroidota</taxon>
        <taxon>Cytophagia</taxon>
        <taxon>Cytophagales</taxon>
        <taxon>Microscillaceae</taxon>
        <taxon>Microscilla</taxon>
    </lineage>
</organism>
<evidence type="ECO:0000313" key="6">
    <source>
        <dbReference type="EMBL" id="EAY29160.1"/>
    </source>
</evidence>
<comment type="caution">
    <text evidence="6">The sequence shown here is derived from an EMBL/GenBank/DDBJ whole genome shotgun (WGS) entry which is preliminary data.</text>
</comment>
<dbReference type="eggNOG" id="COG2208">
    <property type="taxonomic scope" value="Bacteria"/>
</dbReference>
<dbReference type="EMBL" id="AAWS01000012">
    <property type="protein sequence ID" value="EAY29160.1"/>
    <property type="molecule type" value="Genomic_DNA"/>
</dbReference>
<keyword evidence="1" id="KW-0378">Hydrolase</keyword>
<feature type="transmembrane region" description="Helical" evidence="3">
    <location>
        <begin position="399"/>
        <end position="418"/>
    </location>
</feature>
<dbReference type="InterPro" id="IPR036457">
    <property type="entry name" value="PPM-type-like_dom_sf"/>
</dbReference>
<evidence type="ECO:0000256" key="4">
    <source>
        <dbReference type="SAM" id="SignalP"/>
    </source>
</evidence>
<dbReference type="AlphaFoldDB" id="A1ZKD4"/>
<keyword evidence="3" id="KW-1133">Transmembrane helix</keyword>
<feature type="coiled-coil region" evidence="2">
    <location>
        <begin position="440"/>
        <end position="467"/>
    </location>
</feature>
<dbReference type="InterPro" id="IPR052016">
    <property type="entry name" value="Bact_Sigma-Reg"/>
</dbReference>
<feature type="coiled-coil region" evidence="2">
    <location>
        <begin position="359"/>
        <end position="395"/>
    </location>
</feature>
<keyword evidence="4" id="KW-0732">Signal</keyword>
<keyword evidence="2" id="KW-0175">Coiled coil</keyword>
<feature type="domain" description="PPM-type phosphatase" evidence="5">
    <location>
        <begin position="487"/>
        <end position="723"/>
    </location>
</feature>
<dbReference type="SUPFAM" id="SSF49464">
    <property type="entry name" value="Carboxypeptidase regulatory domain-like"/>
    <property type="match status" value="1"/>
</dbReference>
<dbReference type="GO" id="GO:0016791">
    <property type="term" value="F:phosphatase activity"/>
    <property type="evidence" value="ECO:0007669"/>
    <property type="project" value="TreeGrafter"/>
</dbReference>
<dbReference type="GO" id="GO:0004674">
    <property type="term" value="F:protein serine/threonine kinase activity"/>
    <property type="evidence" value="ECO:0007669"/>
    <property type="project" value="UniProtKB-KW"/>
</dbReference>
<evidence type="ECO:0000256" key="2">
    <source>
        <dbReference type="SAM" id="Coils"/>
    </source>
</evidence>
<reference evidence="6 7" key="1">
    <citation type="submission" date="2007-01" db="EMBL/GenBank/DDBJ databases">
        <authorList>
            <person name="Haygood M."/>
            <person name="Podell S."/>
            <person name="Anderson C."/>
            <person name="Hopkinson B."/>
            <person name="Roe K."/>
            <person name="Barbeau K."/>
            <person name="Gaasterland T."/>
            <person name="Ferriera S."/>
            <person name="Johnson J."/>
            <person name="Kravitz S."/>
            <person name="Beeson K."/>
            <person name="Sutton G."/>
            <person name="Rogers Y.-H."/>
            <person name="Friedman R."/>
            <person name="Frazier M."/>
            <person name="Venter J.C."/>
        </authorList>
    </citation>
    <scope>NUCLEOTIDE SEQUENCE [LARGE SCALE GENOMIC DNA]</scope>
    <source>
        <strain evidence="6 7">ATCC 23134</strain>
    </source>
</reference>
<sequence>MVLKHLNIFFGVLILCLFSHQGFAQGNKLFVTALDENEQPIPKVEVLVDSFYAAVTKPDGKLIISMKTTDDPQSLTAVKNGFAFKDWGYDTTSREITIHMVTTGLIKGKVTSKKGNLPVPNVEVLLVGTRAAPAHTNKKGEFTIKLPADISPNSPKKYAVYSFGLESSDFEFYERNGLSNIRLQQMPAHKVKVAYVIDNITKKPIADLMLTADGKEYTSDQNGYIKFRYALSTKNEFKLLGYQVVNLAYDERNAALRLRVQQALSNVSDTVVVTTRSGERLIVKVDEFNNLLAERNKNLSTERSQLEKEADAIKKKLDSGNVSDEERIELKRKLDAIFSNLARNRKVGDSIENIRQKVLEEVNNKLKLAKIQSDLAKKNAQTLQLEQKAAKARSQRNNLIFGSIATILLLIAIAFFMFNRRNRKQNKLLGEKVTEINRKNEMLEESKTILDRKNAQLSQQRHEMERQHTKITDSIRYALTIQEAILPAQELITAAFKDHFILYKPKDIVGGDFYWFAQKGDNYIISAIDCTGHGVPGGFMTMIGNTLLNQIVKEDNITDPKEILTQLNIKVKETLKEQVKDEGRDGDGMDLGILNFDMVNKTATFCGAKTPLFYVKNGEITYLKGTNISIGSTLSRKKKEFKSHTITFEEGDQFYLASDGFQDQLGGPNNGKQKFLKKTFIALIEEVSVYPLEEQVQRFEEALAKWQGAGDQTDDIVILGLKV</sequence>
<keyword evidence="3" id="KW-0812">Transmembrane</keyword>
<dbReference type="Gene3D" id="3.60.40.10">
    <property type="entry name" value="PPM-type phosphatase domain"/>
    <property type="match status" value="1"/>
</dbReference>
<dbReference type="PANTHER" id="PTHR43156">
    <property type="entry name" value="STAGE II SPORULATION PROTEIN E-RELATED"/>
    <property type="match status" value="1"/>
</dbReference>
<dbReference type="RefSeq" id="WP_002696773.1">
    <property type="nucleotide sequence ID" value="NZ_AAWS01000012.1"/>
</dbReference>
<proteinExistence type="predicted"/>
<gene>
    <name evidence="6" type="ORF">M23134_02351</name>
</gene>